<keyword evidence="9" id="KW-0677">Repeat</keyword>
<name>A0A1F4T9S4_UNCSA</name>
<dbReference type="FunFam" id="2.40.30.20:FF:000004">
    <property type="entry name" value="Riboflavin synthase, alpha subunit"/>
    <property type="match status" value="1"/>
</dbReference>
<dbReference type="CDD" id="cd00402">
    <property type="entry name" value="Riboflavin_synthase_like"/>
    <property type="match status" value="1"/>
</dbReference>
<dbReference type="Proteomes" id="UP000178951">
    <property type="component" value="Unassembled WGS sequence"/>
</dbReference>
<proteinExistence type="predicted"/>
<evidence type="ECO:0000256" key="6">
    <source>
        <dbReference type="ARBA" id="ARBA00013950"/>
    </source>
</evidence>
<dbReference type="InterPro" id="IPR023366">
    <property type="entry name" value="ATP_synth_asu-like_sf"/>
</dbReference>
<evidence type="ECO:0000256" key="1">
    <source>
        <dbReference type="ARBA" id="ARBA00000968"/>
    </source>
</evidence>
<evidence type="ECO:0000256" key="10">
    <source>
        <dbReference type="NCBIfam" id="TIGR00187"/>
    </source>
</evidence>
<feature type="domain" description="Lumazine-binding" evidence="12">
    <location>
        <begin position="97"/>
        <end position="193"/>
    </location>
</feature>
<dbReference type="PANTHER" id="PTHR21098:SF0">
    <property type="entry name" value="RIBOFLAVIN SYNTHASE"/>
    <property type="match status" value="1"/>
</dbReference>
<dbReference type="EMBL" id="MEUF01000091">
    <property type="protein sequence ID" value="OGC29435.1"/>
    <property type="molecule type" value="Genomic_DNA"/>
</dbReference>
<protein>
    <recommendedName>
        <fullName evidence="6 10">Riboflavin synthase</fullName>
        <ecNumber evidence="5 10">2.5.1.9</ecNumber>
    </recommendedName>
</protein>
<organism evidence="13 14">
    <name type="scientific">candidate division WOR-1 bacterium RIFOXYB2_FULL_48_7</name>
    <dbReference type="NCBI Taxonomy" id="1802583"/>
    <lineage>
        <taxon>Bacteria</taxon>
        <taxon>Bacillati</taxon>
        <taxon>Saganbacteria</taxon>
    </lineage>
</organism>
<dbReference type="AlphaFoldDB" id="A0A1F4T9S4"/>
<comment type="function">
    <text evidence="2">Catalyzes the dismutation of two molecules of 6,7-dimethyl-8-ribityllumazine, resulting in the formation of riboflavin and 5-amino-6-(D-ribitylamino)uracil.</text>
</comment>
<feature type="domain" description="Lumazine-binding" evidence="12">
    <location>
        <begin position="1"/>
        <end position="96"/>
    </location>
</feature>
<evidence type="ECO:0000256" key="2">
    <source>
        <dbReference type="ARBA" id="ARBA00002803"/>
    </source>
</evidence>
<feature type="repeat" description="Lumazine-binding" evidence="11">
    <location>
        <begin position="97"/>
        <end position="193"/>
    </location>
</feature>
<accession>A0A1F4T9S4</accession>
<reference evidence="13 14" key="1">
    <citation type="journal article" date="2016" name="Nat. Commun.">
        <title>Thousands of microbial genomes shed light on interconnected biogeochemical processes in an aquifer system.</title>
        <authorList>
            <person name="Anantharaman K."/>
            <person name="Brown C.T."/>
            <person name="Hug L.A."/>
            <person name="Sharon I."/>
            <person name="Castelle C.J."/>
            <person name="Probst A.J."/>
            <person name="Thomas B.C."/>
            <person name="Singh A."/>
            <person name="Wilkins M.J."/>
            <person name="Karaoz U."/>
            <person name="Brodie E.L."/>
            <person name="Williams K.H."/>
            <person name="Hubbard S.S."/>
            <person name="Banfield J.F."/>
        </authorList>
    </citation>
    <scope>NUCLEOTIDE SEQUENCE [LARGE SCALE GENOMIC DNA]</scope>
</reference>
<evidence type="ECO:0000313" key="14">
    <source>
        <dbReference type="Proteomes" id="UP000178951"/>
    </source>
</evidence>
<feature type="repeat" description="Lumazine-binding" evidence="11">
    <location>
        <begin position="1"/>
        <end position="96"/>
    </location>
</feature>
<evidence type="ECO:0000259" key="12">
    <source>
        <dbReference type="PROSITE" id="PS51177"/>
    </source>
</evidence>
<evidence type="ECO:0000256" key="11">
    <source>
        <dbReference type="PROSITE-ProRule" id="PRU00524"/>
    </source>
</evidence>
<keyword evidence="8" id="KW-0808">Transferase</keyword>
<evidence type="ECO:0000256" key="9">
    <source>
        <dbReference type="ARBA" id="ARBA00022737"/>
    </source>
</evidence>
<comment type="caution">
    <text evidence="13">The sequence shown here is derived from an EMBL/GenBank/DDBJ whole genome shotgun (WGS) entry which is preliminary data.</text>
</comment>
<dbReference type="FunFam" id="2.40.30.20:FF:000003">
    <property type="entry name" value="Riboflavin synthase, alpha subunit"/>
    <property type="match status" value="1"/>
</dbReference>
<comment type="pathway">
    <text evidence="3">Cofactor biosynthesis; riboflavin biosynthesis; riboflavin from 2-hydroxy-3-oxobutyl phosphate and 5-amino-6-(D-ribitylamino)uracil: step 2/2.</text>
</comment>
<dbReference type="NCBIfam" id="NF009566">
    <property type="entry name" value="PRK13020.1"/>
    <property type="match status" value="1"/>
</dbReference>
<keyword evidence="7" id="KW-0686">Riboflavin biosynthesis</keyword>
<dbReference type="InterPro" id="IPR026017">
    <property type="entry name" value="Lumazine-bd_dom"/>
</dbReference>
<dbReference type="STRING" id="1802583.A2311_02150"/>
<sequence>MFTGIIEQVGIVASLIRGAQAAKIAVSGGKFFDDVKVGDSIAINGVCLTVTHVRRGFAEFDLSQETIKKSTFSDVKIGEKVNMEKALPVAGRLGGHLVTGHIDGVGEIKNKVTSGEGLDFYFSVPSDVLQYLVQKGSVAIDGISLTVADFRDGLLFVSVIPQTVKTTTLGKKGIGDKVNLEVDLISKYIEKHLRGEPRGITEEMMSRIGILPMGWTDN</sequence>
<dbReference type="SUPFAM" id="SSF63380">
    <property type="entry name" value="Riboflavin synthase domain-like"/>
    <property type="match status" value="2"/>
</dbReference>
<dbReference type="EC" id="2.5.1.9" evidence="5 10"/>
<dbReference type="NCBIfam" id="TIGR00187">
    <property type="entry name" value="ribE"/>
    <property type="match status" value="1"/>
</dbReference>
<dbReference type="PANTHER" id="PTHR21098">
    <property type="entry name" value="RIBOFLAVIN SYNTHASE ALPHA CHAIN"/>
    <property type="match status" value="1"/>
</dbReference>
<comment type="catalytic activity">
    <reaction evidence="1">
        <text>2 6,7-dimethyl-8-(1-D-ribityl)lumazine + H(+) = 5-amino-6-(D-ribitylamino)uracil + riboflavin</text>
        <dbReference type="Rhea" id="RHEA:20772"/>
        <dbReference type="ChEBI" id="CHEBI:15378"/>
        <dbReference type="ChEBI" id="CHEBI:15934"/>
        <dbReference type="ChEBI" id="CHEBI:57986"/>
        <dbReference type="ChEBI" id="CHEBI:58201"/>
        <dbReference type="EC" id="2.5.1.9"/>
    </reaction>
</comment>
<dbReference type="PROSITE" id="PS51177">
    <property type="entry name" value="LUMAZINE_BIND"/>
    <property type="match status" value="2"/>
</dbReference>
<dbReference type="InterPro" id="IPR017938">
    <property type="entry name" value="Riboflavin_synthase-like_b-brl"/>
</dbReference>
<evidence type="ECO:0000256" key="3">
    <source>
        <dbReference type="ARBA" id="ARBA00004887"/>
    </source>
</evidence>
<evidence type="ECO:0000256" key="5">
    <source>
        <dbReference type="ARBA" id="ARBA00012827"/>
    </source>
</evidence>
<comment type="subunit">
    <text evidence="4">Homotrimer.</text>
</comment>
<evidence type="ECO:0000256" key="8">
    <source>
        <dbReference type="ARBA" id="ARBA00022679"/>
    </source>
</evidence>
<evidence type="ECO:0000256" key="4">
    <source>
        <dbReference type="ARBA" id="ARBA00011233"/>
    </source>
</evidence>
<dbReference type="Gene3D" id="2.40.30.20">
    <property type="match status" value="2"/>
</dbReference>
<evidence type="ECO:0000313" key="13">
    <source>
        <dbReference type="EMBL" id="OGC29435.1"/>
    </source>
</evidence>
<dbReference type="PIRSF" id="PIRSF000498">
    <property type="entry name" value="Riboflavin_syn_A"/>
    <property type="match status" value="1"/>
</dbReference>
<dbReference type="NCBIfam" id="NF006767">
    <property type="entry name" value="PRK09289.1"/>
    <property type="match status" value="1"/>
</dbReference>
<dbReference type="Pfam" id="PF00677">
    <property type="entry name" value="Lum_binding"/>
    <property type="match status" value="2"/>
</dbReference>
<gene>
    <name evidence="13" type="ORF">A2311_02150</name>
</gene>
<dbReference type="InterPro" id="IPR001783">
    <property type="entry name" value="Lumazine-bd"/>
</dbReference>
<dbReference type="GO" id="GO:0009231">
    <property type="term" value="P:riboflavin biosynthetic process"/>
    <property type="evidence" value="ECO:0007669"/>
    <property type="project" value="UniProtKB-KW"/>
</dbReference>
<evidence type="ECO:0000256" key="7">
    <source>
        <dbReference type="ARBA" id="ARBA00022619"/>
    </source>
</evidence>
<dbReference type="GO" id="GO:0004746">
    <property type="term" value="F:riboflavin synthase activity"/>
    <property type="evidence" value="ECO:0007669"/>
    <property type="project" value="UniProtKB-UniRule"/>
</dbReference>